<reference evidence="3" key="1">
    <citation type="journal article" date="2012" name="Nature">
        <title>The oyster genome reveals stress adaptation and complexity of shell formation.</title>
        <authorList>
            <person name="Zhang G."/>
            <person name="Fang X."/>
            <person name="Guo X."/>
            <person name="Li L."/>
            <person name="Luo R."/>
            <person name="Xu F."/>
            <person name="Yang P."/>
            <person name="Zhang L."/>
            <person name="Wang X."/>
            <person name="Qi H."/>
            <person name="Xiong Z."/>
            <person name="Que H."/>
            <person name="Xie Y."/>
            <person name="Holland P.W."/>
            <person name="Paps J."/>
            <person name="Zhu Y."/>
            <person name="Wu F."/>
            <person name="Chen Y."/>
            <person name="Wang J."/>
            <person name="Peng C."/>
            <person name="Meng J."/>
            <person name="Yang L."/>
            <person name="Liu J."/>
            <person name="Wen B."/>
            <person name="Zhang N."/>
            <person name="Huang Z."/>
            <person name="Zhu Q."/>
            <person name="Feng Y."/>
            <person name="Mount A."/>
            <person name="Hedgecock D."/>
            <person name="Xu Z."/>
            <person name="Liu Y."/>
            <person name="Domazet-Loso T."/>
            <person name="Du Y."/>
            <person name="Sun X."/>
            <person name="Zhang S."/>
            <person name="Liu B."/>
            <person name="Cheng P."/>
            <person name="Jiang X."/>
            <person name="Li J."/>
            <person name="Fan D."/>
            <person name="Wang W."/>
            <person name="Fu W."/>
            <person name="Wang T."/>
            <person name="Wang B."/>
            <person name="Zhang J."/>
            <person name="Peng Z."/>
            <person name="Li Y."/>
            <person name="Li N."/>
            <person name="Wang J."/>
            <person name="Chen M."/>
            <person name="He Y."/>
            <person name="Tan F."/>
            <person name="Song X."/>
            <person name="Zheng Q."/>
            <person name="Huang R."/>
            <person name="Yang H."/>
            <person name="Du X."/>
            <person name="Chen L."/>
            <person name="Yang M."/>
            <person name="Gaffney P.M."/>
            <person name="Wang S."/>
            <person name="Luo L."/>
            <person name="She Z."/>
            <person name="Ming Y."/>
            <person name="Huang W."/>
            <person name="Zhang S."/>
            <person name="Huang B."/>
            <person name="Zhang Y."/>
            <person name="Qu T."/>
            <person name="Ni P."/>
            <person name="Miao G."/>
            <person name="Wang J."/>
            <person name="Wang Q."/>
            <person name="Steinberg C.E."/>
            <person name="Wang H."/>
            <person name="Li N."/>
            <person name="Qian L."/>
            <person name="Zhang G."/>
            <person name="Li Y."/>
            <person name="Yang H."/>
            <person name="Liu X."/>
            <person name="Wang J."/>
            <person name="Yin Y."/>
            <person name="Wang J."/>
        </authorList>
    </citation>
    <scope>NUCLEOTIDE SEQUENCE [LARGE SCALE GENOMIC DNA]</scope>
    <source>
        <strain evidence="3">05x7-T-G4-1.051#20</strain>
    </source>
</reference>
<comment type="similarity">
    <text evidence="1">Belongs to the IMPACT family.</text>
</comment>
<evidence type="ECO:0000259" key="2">
    <source>
        <dbReference type="Pfam" id="PF01205"/>
    </source>
</evidence>
<dbReference type="InterPro" id="IPR036956">
    <property type="entry name" value="Impact_N_sf"/>
</dbReference>
<accession>K1QQ86</accession>
<gene>
    <name evidence="3" type="ORF">CGI_10025865</name>
</gene>
<dbReference type="PANTHER" id="PTHR16301">
    <property type="entry name" value="IMPACT-RELATED"/>
    <property type="match status" value="1"/>
</dbReference>
<proteinExistence type="inferred from homology"/>
<dbReference type="InterPro" id="IPR023582">
    <property type="entry name" value="Impact"/>
</dbReference>
<name>K1QQ86_MAGGI</name>
<evidence type="ECO:0000313" key="3">
    <source>
        <dbReference type="EMBL" id="EKC33344.1"/>
    </source>
</evidence>
<dbReference type="SUPFAM" id="SSF54211">
    <property type="entry name" value="Ribosomal protein S5 domain 2-like"/>
    <property type="match status" value="1"/>
</dbReference>
<sequence>MRLEGIPSATHNVYAYRFEGQDGAIHEGSNDDEEHGAGRQLLRTIVSRWYSGNKLGPRRFTHICDVGLSAVKNLLNKG</sequence>
<dbReference type="Pfam" id="PF01205">
    <property type="entry name" value="Impact_N"/>
    <property type="match status" value="1"/>
</dbReference>
<dbReference type="EMBL" id="JH818914">
    <property type="protein sequence ID" value="EKC33344.1"/>
    <property type="molecule type" value="Genomic_DNA"/>
</dbReference>
<dbReference type="GO" id="GO:0140469">
    <property type="term" value="P:GCN2-mediated signaling"/>
    <property type="evidence" value="ECO:0007669"/>
    <property type="project" value="TreeGrafter"/>
</dbReference>
<dbReference type="HOGENOM" id="CLU_189376_0_0_1"/>
<dbReference type="InterPro" id="IPR020568">
    <property type="entry name" value="Ribosomal_Su5_D2-typ_SF"/>
</dbReference>
<dbReference type="PANTHER" id="PTHR16301:SF25">
    <property type="entry name" value="PROTEIN IMPACT"/>
    <property type="match status" value="1"/>
</dbReference>
<dbReference type="GO" id="GO:0006446">
    <property type="term" value="P:regulation of translational initiation"/>
    <property type="evidence" value="ECO:0007669"/>
    <property type="project" value="TreeGrafter"/>
</dbReference>
<dbReference type="AlphaFoldDB" id="K1QQ86"/>
<organism evidence="3">
    <name type="scientific">Magallana gigas</name>
    <name type="common">Pacific oyster</name>
    <name type="synonym">Crassostrea gigas</name>
    <dbReference type="NCBI Taxonomy" id="29159"/>
    <lineage>
        <taxon>Eukaryota</taxon>
        <taxon>Metazoa</taxon>
        <taxon>Spiralia</taxon>
        <taxon>Lophotrochozoa</taxon>
        <taxon>Mollusca</taxon>
        <taxon>Bivalvia</taxon>
        <taxon>Autobranchia</taxon>
        <taxon>Pteriomorphia</taxon>
        <taxon>Ostreida</taxon>
        <taxon>Ostreoidea</taxon>
        <taxon>Ostreidae</taxon>
        <taxon>Magallana</taxon>
    </lineage>
</organism>
<dbReference type="InterPro" id="IPR001498">
    <property type="entry name" value="Impact_N"/>
</dbReference>
<protein>
    <submittedName>
        <fullName evidence="3">IMPACT-like protein</fullName>
    </submittedName>
</protein>
<evidence type="ECO:0000256" key="1">
    <source>
        <dbReference type="ARBA" id="ARBA00007665"/>
    </source>
</evidence>
<dbReference type="InParanoid" id="K1QQ86"/>
<dbReference type="Gene3D" id="3.30.230.30">
    <property type="entry name" value="Impact, N-terminal domain"/>
    <property type="match status" value="1"/>
</dbReference>
<dbReference type="GO" id="GO:0005737">
    <property type="term" value="C:cytoplasm"/>
    <property type="evidence" value="ECO:0007669"/>
    <property type="project" value="TreeGrafter"/>
</dbReference>
<feature type="domain" description="Impact N-terminal" evidence="2">
    <location>
        <begin position="7"/>
        <end position="66"/>
    </location>
</feature>